<evidence type="ECO:0000313" key="2">
    <source>
        <dbReference type="Proteomes" id="UP001251374"/>
    </source>
</evidence>
<comment type="caution">
    <text evidence="1">The sequence shown here is derived from an EMBL/GenBank/DDBJ whole genome shotgun (WGS) entry which is preliminary data.</text>
</comment>
<protein>
    <submittedName>
        <fullName evidence="1">Uncharacterized protein</fullName>
    </submittedName>
</protein>
<dbReference type="RefSeq" id="WP_309724752.1">
    <property type="nucleotide sequence ID" value="NZ_JARWAM010000018.1"/>
</dbReference>
<organism evidence="1 2">
    <name type="scientific">Franzmannia qiaohouensis</name>
    <dbReference type="NCBI Taxonomy" id="1329370"/>
    <lineage>
        <taxon>Bacteria</taxon>
        <taxon>Pseudomonadati</taxon>
        <taxon>Pseudomonadota</taxon>
        <taxon>Gammaproteobacteria</taxon>
        <taxon>Oceanospirillales</taxon>
        <taxon>Halomonadaceae</taxon>
        <taxon>Franzmannia</taxon>
    </lineage>
</organism>
<name>A0ABU1HIU7_9GAMM</name>
<dbReference type="Proteomes" id="UP001251374">
    <property type="component" value="Unassembled WGS sequence"/>
</dbReference>
<gene>
    <name evidence="1" type="ORF">QC821_19205</name>
</gene>
<accession>A0ABU1HIU7</accession>
<evidence type="ECO:0000313" key="1">
    <source>
        <dbReference type="EMBL" id="MDR5907413.1"/>
    </source>
</evidence>
<keyword evidence="2" id="KW-1185">Reference proteome</keyword>
<proteinExistence type="predicted"/>
<sequence length="212" mass="23667">MEHLVSPHYDHSKLESPSLTDLIDVFEDSWRGYVFGPAEMLLKNAGGDAAAMTLETSYFEAIAIYMTGENSEGKSKQFFVNGFSRCFNASTEGIETAAKEIYKHIRCGLAHTGMLTHRVNFSREGAHAFYVTYPKDPDGSLNLRAPAASIVVNPQRMHEGIMRHFEQYINDLRCGRSSDLTDAFQKAISLLWGLGESENIIGMTEDKFKGRA</sequence>
<reference evidence="1 2" key="1">
    <citation type="submission" date="2023-04" db="EMBL/GenBank/DDBJ databases">
        <title>A long-awaited taxogenomic arrangement of the family Halomonadaceae.</title>
        <authorList>
            <person name="De La Haba R."/>
            <person name="Chuvochina M."/>
            <person name="Wittouck S."/>
            <person name="Arahal D.R."/>
            <person name="Sanchez-Porro C."/>
            <person name="Hugenholtz P."/>
            <person name="Ventosa A."/>
        </authorList>
    </citation>
    <scope>NUCLEOTIDE SEQUENCE [LARGE SCALE GENOMIC DNA]</scope>
    <source>
        <strain evidence="1 2">DSM 26770</strain>
    </source>
</reference>
<dbReference type="EMBL" id="JARWAM010000018">
    <property type="protein sequence ID" value="MDR5907413.1"/>
    <property type="molecule type" value="Genomic_DNA"/>
</dbReference>